<keyword evidence="13" id="KW-0413">Isomerase</keyword>
<evidence type="ECO:0000259" key="15">
    <source>
        <dbReference type="PROSITE" id="PS51192"/>
    </source>
</evidence>
<evidence type="ECO:0000256" key="6">
    <source>
        <dbReference type="ARBA" id="ARBA00022801"/>
    </source>
</evidence>
<keyword evidence="6" id="KW-0378">Hydrolase</keyword>
<keyword evidence="14" id="KW-0539">Nucleus</keyword>
<dbReference type="GO" id="GO:0045910">
    <property type="term" value="P:negative regulation of DNA recombination"/>
    <property type="evidence" value="ECO:0007669"/>
    <property type="project" value="TreeGrafter"/>
</dbReference>
<evidence type="ECO:0000256" key="4">
    <source>
        <dbReference type="ARBA" id="ARBA00022741"/>
    </source>
</evidence>
<evidence type="ECO:0000256" key="5">
    <source>
        <dbReference type="ARBA" id="ARBA00022763"/>
    </source>
</evidence>
<dbReference type="CDD" id="cd18788">
    <property type="entry name" value="SF2_C_XPD"/>
    <property type="match status" value="1"/>
</dbReference>
<evidence type="ECO:0000256" key="7">
    <source>
        <dbReference type="ARBA" id="ARBA00022806"/>
    </source>
</evidence>
<evidence type="ECO:0000313" key="17">
    <source>
        <dbReference type="EMBL" id="VDK83367.1"/>
    </source>
</evidence>
<keyword evidence="5" id="KW-0227">DNA damage</keyword>
<dbReference type="Gene3D" id="3.40.50.300">
    <property type="entry name" value="P-loop containing nucleotide triphosphate hydrolases"/>
    <property type="match status" value="2"/>
</dbReference>
<dbReference type="EMBL" id="UYRX01000524">
    <property type="protein sequence ID" value="VDK83367.1"/>
    <property type="molecule type" value="Genomic_DNA"/>
</dbReference>
<dbReference type="InterPro" id="IPR045028">
    <property type="entry name" value="DinG/Rad3-like"/>
</dbReference>
<dbReference type="InterPro" id="IPR006554">
    <property type="entry name" value="Helicase-like_DEXD_c2"/>
</dbReference>
<dbReference type="OrthoDB" id="19182at2759"/>
<keyword evidence="2" id="KW-0004">4Fe-4S</keyword>
<protein>
    <submittedName>
        <fullName evidence="17">Uncharacterized protein</fullName>
    </submittedName>
</protein>
<keyword evidence="8" id="KW-0067">ATP-binding</keyword>
<dbReference type="GO" id="GO:0006281">
    <property type="term" value="P:DNA repair"/>
    <property type="evidence" value="ECO:0007669"/>
    <property type="project" value="UniProtKB-KW"/>
</dbReference>
<evidence type="ECO:0000256" key="3">
    <source>
        <dbReference type="ARBA" id="ARBA00022723"/>
    </source>
</evidence>
<dbReference type="Pfam" id="PF13307">
    <property type="entry name" value="Helicase_C_2"/>
    <property type="match status" value="1"/>
</dbReference>
<comment type="subcellular location">
    <subcellularLocation>
        <location evidence="1">Nucleus</location>
    </subcellularLocation>
</comment>
<evidence type="ECO:0000256" key="1">
    <source>
        <dbReference type="ARBA" id="ARBA00004123"/>
    </source>
</evidence>
<dbReference type="SMART" id="SM00488">
    <property type="entry name" value="DEXDc2"/>
    <property type="match status" value="1"/>
</dbReference>
<dbReference type="GO" id="GO:1904430">
    <property type="term" value="P:negative regulation of t-circle formation"/>
    <property type="evidence" value="ECO:0007669"/>
    <property type="project" value="TreeGrafter"/>
</dbReference>
<dbReference type="InterPro" id="IPR014001">
    <property type="entry name" value="Helicase_ATP-bd"/>
</dbReference>
<evidence type="ECO:0000256" key="13">
    <source>
        <dbReference type="ARBA" id="ARBA00023235"/>
    </source>
</evidence>
<sequence>MQGADRSELELELDTPLKYLIVCQIHPWVCGLPPRTSSATTTAEPATVPIEVLTVPYPGQPQTPEEAMTNLQKSINQAFTKMLSDVGLSPTINYTLHGYEPDDVVIGRDKSNNEVWQYNVDGYIVKDNIVTAFGNNSRYEKGHFISIMRLIQIDGFTVEFPFEPYECQIKFMQKVMEALLTGQNAALESPTGTGKTLCLLCAAIAYLKSCKSKISQTDGTSSGSLYPKILYASRTHSQLAQVIRELNKTTYKDIKTVTLASRDVLCINDKVMKQDNSHVKSLMCRNLVNKRRCPFFNFYEKADPSTLDLLYSENGIVPDIEEVINISKKHKYCPYFRNRTMYESADLILLPYNYIVDPSLRHKHNIQLKGNIIIFDEAHNLESICEESTSVSFSTIQLSACIRETKKVLEMIMNDEEEIRRKMDNTTASFEAEIQETNEVKIEKNDVAYLLASLQQFEDAVDICMKDKGEKVIGIDGKVYPGEKMIELLSKAGFREDMREAILLTIDKIGQYLTAKVQDESLTAEFIEKGVYLQEFSSFIATVYADKRGSLRVSGSSVCTTKNVNSSSAKYFQLYVVERGSVITLNYWCFSPSVAMWYLYSCGVRSVIVTSGTLSPLDSFVNSLGINFPTILENQHVANSDQILGARIRFSQGGIDLCGTFHRRSSAGYIYGIGEVIIRACKIIPDGILVFFSSYVVMNSCLKFWKTAKYGTTFMWETIMTHKEAFIEPKCKLELKAVLLQFRQKVKESSGSGAILFAVCRAKVSEGIDFSDNESRGVIVIGIPYAPTTSPRIELKKQFLTKQRAGILVKDLKKSISADEWYQVDAIRGVNQSIGRVLRHKDDFGVVILVDSRFCSMPLKRFPTWMRDCLKNYQNISYFENECKQFFEKRDIEVGTNQRMMSSAMEMTAGFVISPKRHKVLEHKNTRNGSLPFDINTLYSSEAVAAFEKSIGVEDIVPKRPKRSCIFEQLEEKKINEFVDVTQPTDIDDGSIQSGSGLLLRKTKPKLRLKATIIHGLIAIIPNVSLLVKDQCRPGFEVFKHKPSPILQYNIDTMATWQKSAVEYNKLLKSIDKIKSIKLKMALTNYAADNNFQTLISTFTVETVPNHLEIFRGLYGYLHASHLPEFVTICQELKLL</sequence>
<evidence type="ECO:0000256" key="2">
    <source>
        <dbReference type="ARBA" id="ARBA00022485"/>
    </source>
</evidence>
<dbReference type="PANTHER" id="PTHR11472:SF34">
    <property type="entry name" value="REGULATOR OF TELOMERE ELONGATION HELICASE 1"/>
    <property type="match status" value="1"/>
</dbReference>
<reference evidence="17 18" key="1">
    <citation type="submission" date="2018-08" db="EMBL/GenBank/DDBJ databases">
        <authorList>
            <person name="Laetsch R D."/>
            <person name="Stevens L."/>
            <person name="Kumar S."/>
            <person name="Blaxter L. M."/>
        </authorList>
    </citation>
    <scope>NUCLEOTIDE SEQUENCE [LARGE SCALE GENOMIC DNA]</scope>
</reference>
<dbReference type="InterPro" id="IPR057498">
    <property type="entry name" value="Rtel1_ARCH"/>
</dbReference>
<proteinExistence type="predicted"/>
<dbReference type="NCBIfam" id="TIGR00604">
    <property type="entry name" value="rad3"/>
    <property type="match status" value="1"/>
</dbReference>
<dbReference type="AlphaFoldDB" id="A0A3P6TE50"/>
<dbReference type="InterPro" id="IPR014013">
    <property type="entry name" value="Helic_SF1/SF2_ATP-bd_DinG/Rad3"/>
</dbReference>
<organism evidence="17 18">
    <name type="scientific">Litomosoides sigmodontis</name>
    <name type="common">Filarial nematode worm</name>
    <dbReference type="NCBI Taxonomy" id="42156"/>
    <lineage>
        <taxon>Eukaryota</taxon>
        <taxon>Metazoa</taxon>
        <taxon>Ecdysozoa</taxon>
        <taxon>Nematoda</taxon>
        <taxon>Chromadorea</taxon>
        <taxon>Rhabditida</taxon>
        <taxon>Spirurina</taxon>
        <taxon>Spiruromorpha</taxon>
        <taxon>Filarioidea</taxon>
        <taxon>Onchocercidae</taxon>
        <taxon>Litomosoides</taxon>
    </lineage>
</organism>
<keyword evidence="7" id="KW-0347">Helicase</keyword>
<evidence type="ECO:0000256" key="8">
    <source>
        <dbReference type="ARBA" id="ARBA00022840"/>
    </source>
</evidence>
<dbReference type="OMA" id="EDPNTHS"/>
<dbReference type="SUPFAM" id="SSF52540">
    <property type="entry name" value="P-loop containing nucleoside triphosphate hydrolases"/>
    <property type="match status" value="2"/>
</dbReference>
<dbReference type="PANTHER" id="PTHR11472">
    <property type="entry name" value="DNA REPAIR DEAD HELICASE RAD3/XP-D SUBFAMILY MEMBER"/>
    <property type="match status" value="1"/>
</dbReference>
<dbReference type="SMART" id="SM00491">
    <property type="entry name" value="HELICc2"/>
    <property type="match status" value="1"/>
</dbReference>
<dbReference type="PROSITE" id="PS51192">
    <property type="entry name" value="HELICASE_ATP_BIND_1"/>
    <property type="match status" value="1"/>
</dbReference>
<evidence type="ECO:0000313" key="18">
    <source>
        <dbReference type="Proteomes" id="UP000277928"/>
    </source>
</evidence>
<keyword evidence="11" id="KW-0238">DNA-binding</keyword>
<name>A0A3P6TE50_LITSI</name>
<keyword evidence="9" id="KW-0408">Iron</keyword>
<evidence type="ECO:0000259" key="16">
    <source>
        <dbReference type="PROSITE" id="PS51193"/>
    </source>
</evidence>
<feature type="domain" description="Helicase ATP-binding" evidence="16">
    <location>
        <begin position="154"/>
        <end position="454"/>
    </location>
</feature>
<accession>A0A3P6TE50</accession>
<dbReference type="GO" id="GO:0005524">
    <property type="term" value="F:ATP binding"/>
    <property type="evidence" value="ECO:0007669"/>
    <property type="project" value="UniProtKB-KW"/>
</dbReference>
<evidence type="ECO:0000256" key="12">
    <source>
        <dbReference type="ARBA" id="ARBA00023204"/>
    </source>
</evidence>
<dbReference type="STRING" id="42156.A0A3P6TE50"/>
<keyword evidence="3" id="KW-0479">Metal-binding</keyword>
<evidence type="ECO:0000256" key="11">
    <source>
        <dbReference type="ARBA" id="ARBA00023125"/>
    </source>
</evidence>
<dbReference type="GO" id="GO:0003678">
    <property type="term" value="F:DNA helicase activity"/>
    <property type="evidence" value="ECO:0007669"/>
    <property type="project" value="InterPro"/>
</dbReference>
<dbReference type="FunFam" id="3.40.50.300:FF:001352">
    <property type="entry name" value="DNA repair helicase"/>
    <property type="match status" value="1"/>
</dbReference>
<dbReference type="GO" id="GO:0003677">
    <property type="term" value="F:DNA binding"/>
    <property type="evidence" value="ECO:0007669"/>
    <property type="project" value="UniProtKB-KW"/>
</dbReference>
<dbReference type="InterPro" id="IPR010614">
    <property type="entry name" value="RAD3-like_helicase_DEAD"/>
</dbReference>
<gene>
    <name evidence="17" type="ORF">NLS_LOCUS6164</name>
</gene>
<dbReference type="PROSITE" id="PS51193">
    <property type="entry name" value="HELICASE_ATP_BIND_2"/>
    <property type="match status" value="1"/>
</dbReference>
<dbReference type="GO" id="GO:0090657">
    <property type="term" value="P:telomeric loop disassembly"/>
    <property type="evidence" value="ECO:0007669"/>
    <property type="project" value="TreeGrafter"/>
</dbReference>
<keyword evidence="4" id="KW-0547">Nucleotide-binding</keyword>
<dbReference type="CDD" id="cd17970">
    <property type="entry name" value="DEAHc_FancJ"/>
    <property type="match status" value="1"/>
</dbReference>
<dbReference type="Proteomes" id="UP000277928">
    <property type="component" value="Unassembled WGS sequence"/>
</dbReference>
<dbReference type="GO" id="GO:0070182">
    <property type="term" value="F:DNA polymerase binding"/>
    <property type="evidence" value="ECO:0007669"/>
    <property type="project" value="TreeGrafter"/>
</dbReference>
<dbReference type="InterPro" id="IPR006555">
    <property type="entry name" value="ATP-dep_Helicase_C"/>
</dbReference>
<evidence type="ECO:0000256" key="14">
    <source>
        <dbReference type="ARBA" id="ARBA00023242"/>
    </source>
</evidence>
<keyword evidence="10" id="KW-0411">Iron-sulfur</keyword>
<keyword evidence="12" id="KW-0234">DNA repair</keyword>
<dbReference type="Pfam" id="PF23109">
    <property type="entry name" value="ARCH_RTEL1"/>
    <property type="match status" value="1"/>
</dbReference>
<keyword evidence="18" id="KW-1185">Reference proteome</keyword>
<dbReference type="Pfam" id="PF06733">
    <property type="entry name" value="DEAD_2"/>
    <property type="match status" value="1"/>
</dbReference>
<feature type="domain" description="Helicase ATP-binding" evidence="15">
    <location>
        <begin position="176"/>
        <end position="420"/>
    </location>
</feature>
<dbReference type="GO" id="GO:0016818">
    <property type="term" value="F:hydrolase activity, acting on acid anhydrides, in phosphorus-containing anhydrides"/>
    <property type="evidence" value="ECO:0007669"/>
    <property type="project" value="InterPro"/>
</dbReference>
<dbReference type="GO" id="GO:0005634">
    <property type="term" value="C:nucleus"/>
    <property type="evidence" value="ECO:0007669"/>
    <property type="project" value="UniProtKB-SubCell"/>
</dbReference>
<dbReference type="InterPro" id="IPR013020">
    <property type="entry name" value="Rad3/Chl1-like"/>
</dbReference>
<dbReference type="GO" id="GO:0051539">
    <property type="term" value="F:4 iron, 4 sulfur cluster binding"/>
    <property type="evidence" value="ECO:0007669"/>
    <property type="project" value="UniProtKB-KW"/>
</dbReference>
<dbReference type="GO" id="GO:0046872">
    <property type="term" value="F:metal ion binding"/>
    <property type="evidence" value="ECO:0007669"/>
    <property type="project" value="UniProtKB-KW"/>
</dbReference>
<dbReference type="GO" id="GO:0010569">
    <property type="term" value="P:regulation of double-strand break repair via homologous recombination"/>
    <property type="evidence" value="ECO:0007669"/>
    <property type="project" value="TreeGrafter"/>
</dbReference>
<evidence type="ECO:0000256" key="10">
    <source>
        <dbReference type="ARBA" id="ARBA00023014"/>
    </source>
</evidence>
<dbReference type="SMART" id="SM00487">
    <property type="entry name" value="DEXDc"/>
    <property type="match status" value="1"/>
</dbReference>
<evidence type="ECO:0000256" key="9">
    <source>
        <dbReference type="ARBA" id="ARBA00023004"/>
    </source>
</evidence>
<dbReference type="InterPro" id="IPR027417">
    <property type="entry name" value="P-loop_NTPase"/>
</dbReference>